<proteinExistence type="predicted"/>
<evidence type="ECO:0000313" key="3">
    <source>
        <dbReference type="Proteomes" id="UP000676336"/>
    </source>
</evidence>
<feature type="compositionally biased region" description="Acidic residues" evidence="1">
    <location>
        <begin position="234"/>
        <end position="246"/>
    </location>
</feature>
<organism evidence="2 3">
    <name type="scientific">Rotaria magnacalcarata</name>
    <dbReference type="NCBI Taxonomy" id="392030"/>
    <lineage>
        <taxon>Eukaryota</taxon>
        <taxon>Metazoa</taxon>
        <taxon>Spiralia</taxon>
        <taxon>Gnathifera</taxon>
        <taxon>Rotifera</taxon>
        <taxon>Eurotatoria</taxon>
        <taxon>Bdelloidea</taxon>
        <taxon>Philodinida</taxon>
        <taxon>Philodinidae</taxon>
        <taxon>Rotaria</taxon>
    </lineage>
</organism>
<dbReference type="Proteomes" id="UP000676336">
    <property type="component" value="Unassembled WGS sequence"/>
</dbReference>
<gene>
    <name evidence="2" type="ORF">SMN809_LOCUS27677</name>
</gene>
<comment type="caution">
    <text evidence="2">The sequence shown here is derived from an EMBL/GenBank/DDBJ whole genome shotgun (WGS) entry which is preliminary data.</text>
</comment>
<accession>A0A8S2UDF5</accession>
<reference evidence="2" key="1">
    <citation type="submission" date="2021-02" db="EMBL/GenBank/DDBJ databases">
        <authorList>
            <person name="Nowell W R."/>
        </authorList>
    </citation>
    <scope>NUCLEOTIDE SEQUENCE</scope>
</reference>
<evidence type="ECO:0000313" key="2">
    <source>
        <dbReference type="EMBL" id="CAF4338035.1"/>
    </source>
</evidence>
<dbReference type="EMBL" id="CAJOBI010043913">
    <property type="protein sequence ID" value="CAF4338035.1"/>
    <property type="molecule type" value="Genomic_DNA"/>
</dbReference>
<feature type="region of interest" description="Disordered" evidence="1">
    <location>
        <begin position="230"/>
        <end position="257"/>
    </location>
</feature>
<sequence>MRTLRRFAQDSLTASRLQRKEKGHVGVSVMASIMDTQLPRSIIIDYPHSSLLRHAKAMFKELYKSLRPSDRKVVDVAIVSQRFPHFFSSLLHGRATFGKENAKIADELITRYYKDFSNYYNGLENLQFIHLTRHRKRGDNNEAADVSSKMNNRARTQKKNFTPTTAGAQPQSFLCRTIETGEYVIVHRSSIKRTYDDTVEIVMNGQGKEVSIEFRGTHDECRRVWEKKNKISNLDDDSDDKEDGETPVEILTTSFNK</sequence>
<dbReference type="AlphaFoldDB" id="A0A8S2UDF5"/>
<evidence type="ECO:0000256" key="1">
    <source>
        <dbReference type="SAM" id="MobiDB-lite"/>
    </source>
</evidence>
<name>A0A8S2UDF5_9BILA</name>
<protein>
    <submittedName>
        <fullName evidence="2">Uncharacterized protein</fullName>
    </submittedName>
</protein>